<feature type="binding site" evidence="5">
    <location>
        <position position="33"/>
    </location>
    <ligand>
        <name>FAD</name>
        <dbReference type="ChEBI" id="CHEBI:57692"/>
    </ligand>
</feature>
<dbReference type="OrthoDB" id="27340at2157"/>
<dbReference type="PANTHER" id="PTHR48105">
    <property type="entry name" value="THIOREDOXIN REDUCTASE 1-RELATED-RELATED"/>
    <property type="match status" value="1"/>
</dbReference>
<dbReference type="SUPFAM" id="SSF51905">
    <property type="entry name" value="FAD/NAD(P)-binding domain"/>
    <property type="match status" value="1"/>
</dbReference>
<dbReference type="GeneID" id="16024893"/>
<organism evidence="7 8">
    <name type="scientific">Ferroplasma acidiphilum</name>
    <dbReference type="NCBI Taxonomy" id="74969"/>
    <lineage>
        <taxon>Archaea</taxon>
        <taxon>Methanobacteriati</taxon>
        <taxon>Thermoplasmatota</taxon>
        <taxon>Thermoplasmata</taxon>
        <taxon>Thermoplasmatales</taxon>
        <taxon>Ferroplasmaceae</taxon>
        <taxon>Ferroplasma</taxon>
    </lineage>
</organism>
<evidence type="ECO:0000313" key="7">
    <source>
        <dbReference type="EMBL" id="ARD85470.1"/>
    </source>
</evidence>
<reference evidence="7 8" key="1">
    <citation type="submission" date="2011-10" db="EMBL/GenBank/DDBJ databases">
        <title>Metabolic and evolutionary patterns in the extreme acidophile Ferroplasma acidiphilum.</title>
        <authorList>
            <person name="Golyshina O.V."/>
            <person name="Kozyavkin S.A."/>
            <person name="Tatusov R.L."/>
            <person name="Slesarev A.I."/>
            <person name="Golyshin P.N."/>
        </authorList>
    </citation>
    <scope>NUCLEOTIDE SEQUENCE [LARGE SCALE GENOMIC DNA]</scope>
    <source>
        <strain evidence="8">Y</strain>
    </source>
</reference>
<feature type="binding site" evidence="5">
    <location>
        <position position="14"/>
    </location>
    <ligand>
        <name>FAD</name>
        <dbReference type="ChEBI" id="CHEBI:57692"/>
    </ligand>
</feature>
<comment type="subunit">
    <text evidence="5">Homodimer.</text>
</comment>
<accession>A0A1V0N5P4</accession>
<keyword evidence="3 5" id="KW-0521">NADP</keyword>
<evidence type="ECO:0000256" key="2">
    <source>
        <dbReference type="ARBA" id="ARBA00022827"/>
    </source>
</evidence>
<dbReference type="Gene3D" id="3.50.50.60">
    <property type="entry name" value="FAD/NAD(P)-binding domain"/>
    <property type="match status" value="2"/>
</dbReference>
<dbReference type="EMBL" id="CP015363">
    <property type="protein sequence ID" value="ARD85470.1"/>
    <property type="molecule type" value="Genomic_DNA"/>
</dbReference>
<dbReference type="EC" id="1.18.1.2" evidence="5"/>
<proteinExistence type="inferred from homology"/>
<dbReference type="Proteomes" id="UP000192050">
    <property type="component" value="Chromosome"/>
</dbReference>
<keyword evidence="1 5" id="KW-0285">Flavoprotein</keyword>
<sequence>MDEYDLVIIGAGPTGLFATFLAGLRDIKSVTLEALDYTGGQIPELYPEKMVYDVQGIPKINATELRDKMYEQAKLFDGEIKLSSKVTDIIPDNDEYIIEVNGVKEYKCKAVLIATGIGDFTPRKIGCPGEDEFKGKGVDYTVKDITKFKDMVVAIVGGGDSALDYADELSGTAKKVYVLHHSEKFKAAEKTLDAVMNNKGISLMMNTSVTEIKGDSKIREISTINEKDKTTGSIKVDALVIAIGHVGKANVFKSVNIETSKNGRTILVNNEFQTNLKGIYAVGDGATAAGEPVHPIIAIDGANAYIAINFIKKYLTPNATMFGGHSSSLNIK</sequence>
<feature type="binding site" evidence="5">
    <location>
        <position position="86"/>
    </location>
    <ligand>
        <name>FAD</name>
        <dbReference type="ChEBI" id="CHEBI:57692"/>
    </ligand>
</feature>
<keyword evidence="8" id="KW-1185">Reference proteome</keyword>
<feature type="binding site" evidence="5">
    <location>
        <position position="120"/>
    </location>
    <ligand>
        <name>FAD</name>
        <dbReference type="ChEBI" id="CHEBI:57692"/>
    </ligand>
</feature>
<comment type="catalytic activity">
    <reaction evidence="5">
        <text>2 reduced [2Fe-2S]-[ferredoxin] + NADP(+) + H(+) = 2 oxidized [2Fe-2S]-[ferredoxin] + NADPH</text>
        <dbReference type="Rhea" id="RHEA:20125"/>
        <dbReference type="Rhea" id="RHEA-COMP:10000"/>
        <dbReference type="Rhea" id="RHEA-COMP:10001"/>
        <dbReference type="ChEBI" id="CHEBI:15378"/>
        <dbReference type="ChEBI" id="CHEBI:33737"/>
        <dbReference type="ChEBI" id="CHEBI:33738"/>
        <dbReference type="ChEBI" id="CHEBI:57783"/>
        <dbReference type="ChEBI" id="CHEBI:58349"/>
        <dbReference type="EC" id="1.18.1.2"/>
    </reaction>
</comment>
<evidence type="ECO:0000256" key="5">
    <source>
        <dbReference type="HAMAP-Rule" id="MF_01685"/>
    </source>
</evidence>
<feature type="binding site" evidence="5">
    <location>
        <position position="41"/>
    </location>
    <ligand>
        <name>FAD</name>
        <dbReference type="ChEBI" id="CHEBI:57692"/>
    </ligand>
</feature>
<dbReference type="RefSeq" id="WP_009886758.1">
    <property type="nucleotide sequence ID" value="NZ_CP015363.1"/>
</dbReference>
<evidence type="ECO:0000259" key="6">
    <source>
        <dbReference type="Pfam" id="PF07992"/>
    </source>
</evidence>
<feature type="binding site" evidence="5">
    <location>
        <position position="327"/>
    </location>
    <ligand>
        <name>FAD</name>
        <dbReference type="ChEBI" id="CHEBI:57692"/>
    </ligand>
</feature>
<feature type="binding site" evidence="5">
    <location>
        <position position="46"/>
    </location>
    <ligand>
        <name>FAD</name>
        <dbReference type="ChEBI" id="CHEBI:57692"/>
    </ligand>
</feature>
<dbReference type="STRING" id="74969.FAD_1626"/>
<dbReference type="GO" id="GO:0004324">
    <property type="term" value="F:ferredoxin-NADP+ reductase activity"/>
    <property type="evidence" value="ECO:0007669"/>
    <property type="project" value="UniProtKB-UniRule"/>
</dbReference>
<evidence type="ECO:0000313" key="8">
    <source>
        <dbReference type="Proteomes" id="UP000192050"/>
    </source>
</evidence>
<dbReference type="InterPro" id="IPR022890">
    <property type="entry name" value="Fd--NADP_Rdtase_type_2"/>
</dbReference>
<dbReference type="InterPro" id="IPR036188">
    <property type="entry name" value="FAD/NAD-bd_sf"/>
</dbReference>
<dbReference type="InterPro" id="IPR050097">
    <property type="entry name" value="Ferredoxin-NADP_redctase_2"/>
</dbReference>
<dbReference type="AlphaFoldDB" id="A0A1V0N5P4"/>
<keyword evidence="2 5" id="KW-0274">FAD</keyword>
<feature type="binding site" evidence="5">
    <location>
        <position position="284"/>
    </location>
    <ligand>
        <name>FAD</name>
        <dbReference type="ChEBI" id="CHEBI:57692"/>
    </ligand>
</feature>
<dbReference type="GO" id="GO:0050661">
    <property type="term" value="F:NADP binding"/>
    <property type="evidence" value="ECO:0007669"/>
    <property type="project" value="UniProtKB-UniRule"/>
</dbReference>
<feature type="domain" description="FAD/NAD(P)-binding" evidence="6">
    <location>
        <begin position="4"/>
        <end position="286"/>
    </location>
</feature>
<evidence type="ECO:0000256" key="4">
    <source>
        <dbReference type="ARBA" id="ARBA00023002"/>
    </source>
</evidence>
<keyword evidence="4 5" id="KW-0560">Oxidoreductase</keyword>
<dbReference type="Pfam" id="PF07992">
    <property type="entry name" value="Pyr_redox_2"/>
    <property type="match status" value="1"/>
</dbReference>
<dbReference type="PRINTS" id="PR00368">
    <property type="entry name" value="FADPNR"/>
</dbReference>
<name>A0A1V0N5P4_9ARCH</name>
<comment type="similarity">
    <text evidence="5">Belongs to the ferredoxin--NADP reductase type 2 family.</text>
</comment>
<dbReference type="GO" id="GO:0050660">
    <property type="term" value="F:flavin adenine dinucleotide binding"/>
    <property type="evidence" value="ECO:0007669"/>
    <property type="project" value="UniProtKB-UniRule"/>
</dbReference>
<dbReference type="KEGG" id="fai:FAD_1626"/>
<comment type="cofactor">
    <cofactor evidence="5">
        <name>FAD</name>
        <dbReference type="ChEBI" id="CHEBI:57692"/>
    </cofactor>
    <text evidence="5">Binds 1 FAD per subunit.</text>
</comment>
<dbReference type="InterPro" id="IPR023753">
    <property type="entry name" value="FAD/NAD-binding_dom"/>
</dbReference>
<protein>
    <recommendedName>
        <fullName evidence="5">Ferredoxin--NADP reductase</fullName>
        <shortName evidence="5">FNR</shortName>
        <shortName evidence="5">Fd-NADP(+) reductase</shortName>
        <ecNumber evidence="5">1.18.1.2</ecNumber>
    </recommendedName>
</protein>
<evidence type="ECO:0000256" key="3">
    <source>
        <dbReference type="ARBA" id="ARBA00022857"/>
    </source>
</evidence>
<evidence type="ECO:0000256" key="1">
    <source>
        <dbReference type="ARBA" id="ARBA00022630"/>
    </source>
</evidence>
<dbReference type="PRINTS" id="PR00469">
    <property type="entry name" value="PNDRDTASEII"/>
</dbReference>
<gene>
    <name evidence="7" type="ORF">FAD_1626</name>
</gene>
<dbReference type="HAMAP" id="MF_01685">
    <property type="entry name" value="FENR2"/>
    <property type="match status" value="1"/>
</dbReference>